<dbReference type="Gene3D" id="3.30.565.10">
    <property type="entry name" value="Histidine kinase-like ATPase, C-terminal domain"/>
    <property type="match status" value="1"/>
</dbReference>
<keyword evidence="1" id="KW-0808">Transferase</keyword>
<dbReference type="EMBL" id="BOOJ01000025">
    <property type="protein sequence ID" value="GIH92214.1"/>
    <property type="molecule type" value="Genomic_DNA"/>
</dbReference>
<feature type="domain" description="Histidine kinase/HSP90-like ATPase" evidence="2">
    <location>
        <begin position="18"/>
        <end position="120"/>
    </location>
</feature>
<evidence type="ECO:0000259" key="2">
    <source>
        <dbReference type="Pfam" id="PF13581"/>
    </source>
</evidence>
<comment type="caution">
    <text evidence="3">The sequence shown here is derived from an EMBL/GenBank/DDBJ whole genome shotgun (WGS) entry which is preliminary data.</text>
</comment>
<dbReference type="PANTHER" id="PTHR35526:SF3">
    <property type="entry name" value="ANTI-SIGMA-F FACTOR RSBW"/>
    <property type="match status" value="1"/>
</dbReference>
<protein>
    <recommendedName>
        <fullName evidence="2">Histidine kinase/HSP90-like ATPase domain-containing protein</fullName>
    </recommendedName>
</protein>
<organism evidence="3 4">
    <name type="scientific">Planobispora siamensis</name>
    <dbReference type="NCBI Taxonomy" id="936338"/>
    <lineage>
        <taxon>Bacteria</taxon>
        <taxon>Bacillati</taxon>
        <taxon>Actinomycetota</taxon>
        <taxon>Actinomycetes</taxon>
        <taxon>Streptosporangiales</taxon>
        <taxon>Streptosporangiaceae</taxon>
        <taxon>Planobispora</taxon>
    </lineage>
</organism>
<dbReference type="InterPro" id="IPR036890">
    <property type="entry name" value="HATPase_C_sf"/>
</dbReference>
<reference evidence="3 4" key="1">
    <citation type="submission" date="2021-01" db="EMBL/GenBank/DDBJ databases">
        <title>Whole genome shotgun sequence of Planobispora siamensis NBRC 107568.</title>
        <authorList>
            <person name="Komaki H."/>
            <person name="Tamura T."/>
        </authorList>
    </citation>
    <scope>NUCLEOTIDE SEQUENCE [LARGE SCALE GENOMIC DNA]</scope>
    <source>
        <strain evidence="3 4">NBRC 107568</strain>
    </source>
</reference>
<dbReference type="CDD" id="cd16936">
    <property type="entry name" value="HATPase_RsbW-like"/>
    <property type="match status" value="1"/>
</dbReference>
<dbReference type="PANTHER" id="PTHR35526">
    <property type="entry name" value="ANTI-SIGMA-F FACTOR RSBW-RELATED"/>
    <property type="match status" value="1"/>
</dbReference>
<dbReference type="SUPFAM" id="SSF55874">
    <property type="entry name" value="ATPase domain of HSP90 chaperone/DNA topoisomerase II/histidine kinase"/>
    <property type="match status" value="1"/>
</dbReference>
<dbReference type="AlphaFoldDB" id="A0A8J3SHI0"/>
<dbReference type="GO" id="GO:0004674">
    <property type="term" value="F:protein serine/threonine kinase activity"/>
    <property type="evidence" value="ECO:0007669"/>
    <property type="project" value="UniProtKB-KW"/>
</dbReference>
<gene>
    <name evidence="3" type="ORF">Psi01_28440</name>
</gene>
<dbReference type="InterPro" id="IPR050267">
    <property type="entry name" value="Anti-sigma-factor_SerPK"/>
</dbReference>
<evidence type="ECO:0000256" key="1">
    <source>
        <dbReference type="ARBA" id="ARBA00022527"/>
    </source>
</evidence>
<keyword evidence="4" id="KW-1185">Reference proteome</keyword>
<accession>A0A8J3SHI0</accession>
<dbReference type="RefSeq" id="WP_204064445.1">
    <property type="nucleotide sequence ID" value="NZ_BOOJ01000025.1"/>
</dbReference>
<keyword evidence="1" id="KW-0418">Kinase</keyword>
<dbReference type="Proteomes" id="UP000619788">
    <property type="component" value="Unassembled WGS sequence"/>
</dbReference>
<sequence>MSVFELRCPIDPDLGYLRELVRLHGGHNGLTGERLEDLVLAVNEALTNVFDHGGRSGLIIARGHAEGVTVEICDVGGRLTAEHLAAAHLNPAGTSGFGLWVIQHLCDEVTLAHSGQGSVLGLHMHGHLAPVIPSAPRRRRAEEPRHPAR</sequence>
<name>A0A8J3SHI0_9ACTN</name>
<dbReference type="Pfam" id="PF13581">
    <property type="entry name" value="HATPase_c_2"/>
    <property type="match status" value="1"/>
</dbReference>
<keyword evidence="1" id="KW-0723">Serine/threonine-protein kinase</keyword>
<evidence type="ECO:0000313" key="4">
    <source>
        <dbReference type="Proteomes" id="UP000619788"/>
    </source>
</evidence>
<evidence type="ECO:0000313" key="3">
    <source>
        <dbReference type="EMBL" id="GIH92214.1"/>
    </source>
</evidence>
<proteinExistence type="predicted"/>
<dbReference type="InterPro" id="IPR003594">
    <property type="entry name" value="HATPase_dom"/>
</dbReference>